<dbReference type="EMBL" id="BMAW01023619">
    <property type="protein sequence ID" value="GFT83609.1"/>
    <property type="molecule type" value="Genomic_DNA"/>
</dbReference>
<feature type="domain" description="MDN2-binding protein C-terminal" evidence="2">
    <location>
        <begin position="562"/>
        <end position="738"/>
    </location>
</feature>
<dbReference type="GO" id="GO:0007089">
    <property type="term" value="P:traversing start control point of mitotic cell cycle"/>
    <property type="evidence" value="ECO:0007669"/>
    <property type="project" value="TreeGrafter"/>
</dbReference>
<evidence type="ECO:0000259" key="2">
    <source>
        <dbReference type="Pfam" id="PF14920"/>
    </source>
</evidence>
<name>A0A8X6PUA1_NEPPI</name>
<dbReference type="OrthoDB" id="6493172at2759"/>
<dbReference type="GO" id="GO:0000776">
    <property type="term" value="C:kinetochore"/>
    <property type="evidence" value="ECO:0007669"/>
    <property type="project" value="TreeGrafter"/>
</dbReference>
<dbReference type="Proteomes" id="UP000887013">
    <property type="component" value="Unassembled WGS sequence"/>
</dbReference>
<keyword evidence="4" id="KW-1185">Reference proteome</keyword>
<dbReference type="InterPro" id="IPR029418">
    <property type="entry name" value="MTBP_C"/>
</dbReference>
<evidence type="ECO:0000256" key="1">
    <source>
        <dbReference type="SAM" id="MobiDB-lite"/>
    </source>
</evidence>
<feature type="compositionally biased region" description="Polar residues" evidence="1">
    <location>
        <begin position="657"/>
        <end position="668"/>
    </location>
</feature>
<comment type="caution">
    <text evidence="3">The sequence shown here is derived from an EMBL/GenBank/DDBJ whole genome shotgun (WGS) entry which is preliminary data.</text>
</comment>
<dbReference type="PANTHER" id="PTHR14382">
    <property type="entry name" value="MDM2-BINDING PROTEIN"/>
    <property type="match status" value="1"/>
</dbReference>
<sequence length="744" mass="85181">MIVFNELFVKIEWKENDVEVNLNDFILDSFENISKDQDVKTEDIGQILSSHIHYLADLLPSCGSHKLDVILNHDILTSLSANEQDFELTSALYRLFRWHGALTTIVQPNIAHNSNFKKWSEILNAEFLNDNIDPSLSTVVWRGSLQLSHPSQVQADTYPGLQLRLDVFENEILLDCPESTDNEIITHDHLILSPMLSMIDECSFPSIPFYLLLPVCFRLSITEPNLFNEKSRKLLENLRIKSGAAVILRLGYSVVMNKPKSDASLSTTKWEKMVSSSNIKFPDICLPCVEKYITFVVIQSSKSGNLVAYPMRDSTNLNAELNFWITDSLNSKQEITSEVDSDKENFADLKLPYVSETLFHSLVNKMNILKTNKEKCDNGNNDLPDVLLLLKDASKHSASISLFMNVDSYNLYCDEIDPADWPERVHLLQKQLQVEDDKKNILPNFLNNLSPQLTEKNVFFSCEDIMKCFEFSGEAKDSTQAELISHINKLNHINVTYDKVLHSRWPDAAKYSYHDMYYNMDRQASEKESVGNDMIRFYVQNESATTCNNQQLNPNSSILVKTKIQTPRQKWRSPSKQKLLPKKSLNLVYKTYINSMLQSSKSKNINKGDHSVKRTSEKIQNSGKKQLIKKAVFPVRRSPRKKIVIHSTPVESRKPPQVSSQKQNNSTQLPEIAKKKLRVAIASALEKNGINMDHTFFRPCFKKLFTVCQAFVQDIPRNKGSTSEQMQKIADAHVKQVIEFEKQK</sequence>
<feature type="region of interest" description="Disordered" evidence="1">
    <location>
        <begin position="600"/>
        <end position="623"/>
    </location>
</feature>
<reference evidence="3" key="1">
    <citation type="submission" date="2020-08" db="EMBL/GenBank/DDBJ databases">
        <title>Multicomponent nature underlies the extraordinary mechanical properties of spider dragline silk.</title>
        <authorList>
            <person name="Kono N."/>
            <person name="Nakamura H."/>
            <person name="Mori M."/>
            <person name="Yoshida Y."/>
            <person name="Ohtoshi R."/>
            <person name="Malay A.D."/>
            <person name="Moran D.A.P."/>
            <person name="Tomita M."/>
            <person name="Numata K."/>
            <person name="Arakawa K."/>
        </authorList>
    </citation>
    <scope>NUCLEOTIDE SEQUENCE</scope>
</reference>
<protein>
    <submittedName>
        <fullName evidence="3">MTBP_C domain-containing protein</fullName>
    </submittedName>
</protein>
<gene>
    <name evidence="3" type="primary">AVEN_49971_1</name>
    <name evidence="3" type="ORF">NPIL_33511</name>
</gene>
<feature type="region of interest" description="Disordered" evidence="1">
    <location>
        <begin position="647"/>
        <end position="668"/>
    </location>
</feature>
<dbReference type="InterPro" id="IPR039061">
    <property type="entry name" value="MTBP"/>
</dbReference>
<dbReference type="PANTHER" id="PTHR14382:SF1">
    <property type="entry name" value="MDM2-BINDING PROTEIN"/>
    <property type="match status" value="1"/>
</dbReference>
<organism evidence="3 4">
    <name type="scientific">Nephila pilipes</name>
    <name type="common">Giant wood spider</name>
    <name type="synonym">Nephila maculata</name>
    <dbReference type="NCBI Taxonomy" id="299642"/>
    <lineage>
        <taxon>Eukaryota</taxon>
        <taxon>Metazoa</taxon>
        <taxon>Ecdysozoa</taxon>
        <taxon>Arthropoda</taxon>
        <taxon>Chelicerata</taxon>
        <taxon>Arachnida</taxon>
        <taxon>Araneae</taxon>
        <taxon>Araneomorphae</taxon>
        <taxon>Entelegynae</taxon>
        <taxon>Araneoidea</taxon>
        <taxon>Nephilidae</taxon>
        <taxon>Nephila</taxon>
    </lineage>
</organism>
<dbReference type="Pfam" id="PF14920">
    <property type="entry name" value="MTBP_C"/>
    <property type="match status" value="1"/>
</dbReference>
<feature type="compositionally biased region" description="Basic and acidic residues" evidence="1">
    <location>
        <begin position="606"/>
        <end position="617"/>
    </location>
</feature>
<dbReference type="GO" id="GO:0034501">
    <property type="term" value="P:protein localization to kinetochore"/>
    <property type="evidence" value="ECO:0007669"/>
    <property type="project" value="TreeGrafter"/>
</dbReference>
<proteinExistence type="predicted"/>
<dbReference type="AlphaFoldDB" id="A0A8X6PUA1"/>
<evidence type="ECO:0000313" key="4">
    <source>
        <dbReference type="Proteomes" id="UP000887013"/>
    </source>
</evidence>
<dbReference type="GO" id="GO:0031396">
    <property type="term" value="P:regulation of protein ubiquitination"/>
    <property type="evidence" value="ECO:0007669"/>
    <property type="project" value="InterPro"/>
</dbReference>
<accession>A0A8X6PUA1</accession>
<evidence type="ECO:0000313" key="3">
    <source>
        <dbReference type="EMBL" id="GFT83609.1"/>
    </source>
</evidence>